<name>A0A8X6V8H3_TRICX</name>
<evidence type="ECO:0000313" key="2">
    <source>
        <dbReference type="Proteomes" id="UP000887159"/>
    </source>
</evidence>
<gene>
    <name evidence="1" type="ORF">TNCV_4660351</name>
</gene>
<dbReference type="Proteomes" id="UP000887159">
    <property type="component" value="Unassembled WGS sequence"/>
</dbReference>
<keyword evidence="2" id="KW-1185">Reference proteome</keyword>
<organism evidence="1 2">
    <name type="scientific">Trichonephila clavipes</name>
    <name type="common">Golden silk orbweaver</name>
    <name type="synonym">Nephila clavipes</name>
    <dbReference type="NCBI Taxonomy" id="2585209"/>
    <lineage>
        <taxon>Eukaryota</taxon>
        <taxon>Metazoa</taxon>
        <taxon>Ecdysozoa</taxon>
        <taxon>Arthropoda</taxon>
        <taxon>Chelicerata</taxon>
        <taxon>Arachnida</taxon>
        <taxon>Araneae</taxon>
        <taxon>Araneomorphae</taxon>
        <taxon>Entelegynae</taxon>
        <taxon>Araneoidea</taxon>
        <taxon>Nephilidae</taxon>
        <taxon>Trichonephila</taxon>
    </lineage>
</organism>
<protein>
    <submittedName>
        <fullName evidence="1">Uncharacterized protein</fullName>
    </submittedName>
</protein>
<dbReference type="AlphaFoldDB" id="A0A8X6V8H3"/>
<reference evidence="1" key="1">
    <citation type="submission" date="2020-08" db="EMBL/GenBank/DDBJ databases">
        <title>Multicomponent nature underlies the extraordinary mechanical properties of spider dragline silk.</title>
        <authorList>
            <person name="Kono N."/>
            <person name="Nakamura H."/>
            <person name="Mori M."/>
            <person name="Yoshida Y."/>
            <person name="Ohtoshi R."/>
            <person name="Malay A.D."/>
            <person name="Moran D.A.P."/>
            <person name="Tomita M."/>
            <person name="Numata K."/>
            <person name="Arakawa K."/>
        </authorList>
    </citation>
    <scope>NUCLEOTIDE SEQUENCE</scope>
</reference>
<sequence length="80" mass="9074">MVKVDQQRSNGIPSLKAISIYRFHCRYEVSVSHYGKIRSTKIFTRKHFSVGITRTTLLYIKHLTVALVVSADSSLPPLPD</sequence>
<evidence type="ECO:0000313" key="1">
    <source>
        <dbReference type="EMBL" id="GFY08842.1"/>
    </source>
</evidence>
<proteinExistence type="predicted"/>
<dbReference type="EMBL" id="BMAU01021284">
    <property type="protein sequence ID" value="GFY08842.1"/>
    <property type="molecule type" value="Genomic_DNA"/>
</dbReference>
<accession>A0A8X6V8H3</accession>
<comment type="caution">
    <text evidence="1">The sequence shown here is derived from an EMBL/GenBank/DDBJ whole genome shotgun (WGS) entry which is preliminary data.</text>
</comment>